<dbReference type="RefSeq" id="WP_234238338.1">
    <property type="nucleotide sequence ID" value="NZ_JABFTS010000001.1"/>
</dbReference>
<dbReference type="SUPFAM" id="SSF47336">
    <property type="entry name" value="ACP-like"/>
    <property type="match status" value="1"/>
</dbReference>
<dbReference type="PANTHER" id="PTHR22754:SF32">
    <property type="entry name" value="DISCO-INTERACTING PROTEIN 2"/>
    <property type="match status" value="1"/>
</dbReference>
<evidence type="ECO:0000259" key="5">
    <source>
        <dbReference type="PROSITE" id="PS50075"/>
    </source>
</evidence>
<sequence length="944" mass="103780">MVNHDSHDMADREVERRLLALLEALVKEIRPDRGDDVRVSLASRLDRDLGLDSLARSELLLRIEQEFGSRLPESALLAETPGTLLQLLHSSAMDSSRRVAAESVSPSHETSTADEIGPGGEPSDADTLNAAMDWHLQRHPDRTHLYVYGDEDTPKVLSYGELNREAQAIAAALAARGIRHGDRIALMLPTSSDYFAAFLGILRAGAVPVPIYPPARPSQLEEHLRRHGRILSNAGTQLLITVEEARKVAHLLHADAPHLRHVMTLAELDAGADDTTLPNPPDASSLALLQYTSGSTGDPKGVQLTHAQLLANIRAMGTRLEAKPDDVFVSWLPLYHDMGLIAAWLASLYYGIPLVVMSPLAFLSHPLRWLELIDRHRGTISGAPNFGYELCLRALTPERVQALDLSRWRVAFNGAEPVSATTMEQFAERLAPCGLRQEALMPVYGLAEAAVGLCVARPGRGLVIDRINRERFASSGEARPESDPAAAQPFVNCGPPLPGYALRIVDAEGHELTERQEGDLEFRGPSATSGYFDNPEESEKLYHDGWLRTGDRGYLADGDLHISGRRKDMLVRGGRNLYPYDIETAVGRLEGVRRGCVAVFGDPDPTTGSESLVVVAETRIDDPAKRQELCRAIADTVVDVVNVPADDIRLVPPHSVLKTSSGKIRRAATRDFYRQGRLGEKPLPVWRQVVKLTLRAWAGRARQGLSAAGYWAYYLYAWSLFGVGFTLFALAGLPLPRLAWRWRVAHYLCRAMARLAGIRIQVSGLEHLPRERPCVLVANHASYLDVLILTAALPCSVRYLAKEELESRTATRLPLTRMGALFVERFDPRQAEQDMQQAERAVVNGDILAIFPEGTFTAEPGLGDFHMGAFLTAAHAGVPVVPVAIAGSRQLLRGKEWRPHPGRVTVQISAALEPQGSDWDAALKLKHTAYEVILRHAGEGRRRS</sequence>
<keyword evidence="2" id="KW-0436">Ligase</keyword>
<feature type="region of interest" description="Disordered" evidence="3">
    <location>
        <begin position="96"/>
        <end position="127"/>
    </location>
</feature>
<dbReference type="InterPro" id="IPR045851">
    <property type="entry name" value="AMP-bd_C_sf"/>
</dbReference>
<keyword evidence="4" id="KW-0812">Transmembrane</keyword>
<dbReference type="SUPFAM" id="SSF69593">
    <property type="entry name" value="Glycerol-3-phosphate (1)-acyltransferase"/>
    <property type="match status" value="1"/>
</dbReference>
<proteinExistence type="inferred from homology"/>
<evidence type="ECO:0000313" key="7">
    <source>
        <dbReference type="Proteomes" id="UP001320178"/>
    </source>
</evidence>
<dbReference type="SUPFAM" id="SSF56801">
    <property type="entry name" value="Acetyl-CoA synthetase-like"/>
    <property type="match status" value="1"/>
</dbReference>
<dbReference type="PROSITE" id="PS00455">
    <property type="entry name" value="AMP_BINDING"/>
    <property type="match status" value="1"/>
</dbReference>
<dbReference type="GO" id="GO:0006633">
    <property type="term" value="P:fatty acid biosynthetic process"/>
    <property type="evidence" value="ECO:0007669"/>
    <property type="project" value="TreeGrafter"/>
</dbReference>
<dbReference type="EMBL" id="JABFTS010000001">
    <property type="protein sequence ID" value="MCE8049843.1"/>
    <property type="molecule type" value="Genomic_DNA"/>
</dbReference>
<dbReference type="InterPro" id="IPR040097">
    <property type="entry name" value="FAAL/FAAC"/>
</dbReference>
<dbReference type="AlphaFoldDB" id="A0AAW4YMV4"/>
<gene>
    <name evidence="6" type="ORF">HOP61_00855</name>
</gene>
<dbReference type="InterPro" id="IPR020845">
    <property type="entry name" value="AMP-binding_CS"/>
</dbReference>
<dbReference type="FunFam" id="3.40.50.12780:FF:000013">
    <property type="entry name" value="Long-chain-fatty-acid--AMP ligase FadD32"/>
    <property type="match status" value="1"/>
</dbReference>
<keyword evidence="4" id="KW-0472">Membrane</keyword>
<dbReference type="GO" id="GO:0005886">
    <property type="term" value="C:plasma membrane"/>
    <property type="evidence" value="ECO:0007669"/>
    <property type="project" value="TreeGrafter"/>
</dbReference>
<reference evidence="6" key="2">
    <citation type="journal article" date="2021" name="Front. Microbiol.">
        <title>Aerobic Denitrification and Heterotrophic Sulfur Oxidation in the Genus Halomonas Revealed by Six Novel Species Characterizations and Genome-Based Analysis.</title>
        <authorList>
            <person name="Wang L."/>
            <person name="Shao Z."/>
        </authorList>
    </citation>
    <scope>NUCLEOTIDE SEQUENCE</scope>
    <source>
        <strain evidence="6">MCCC 1A05776</strain>
    </source>
</reference>
<dbReference type="GO" id="GO:0070566">
    <property type="term" value="F:adenylyltransferase activity"/>
    <property type="evidence" value="ECO:0007669"/>
    <property type="project" value="TreeGrafter"/>
</dbReference>
<dbReference type="InterPro" id="IPR042099">
    <property type="entry name" value="ANL_N_sf"/>
</dbReference>
<dbReference type="GO" id="GO:0016874">
    <property type="term" value="F:ligase activity"/>
    <property type="evidence" value="ECO:0007669"/>
    <property type="project" value="UniProtKB-KW"/>
</dbReference>
<dbReference type="CDD" id="cd05931">
    <property type="entry name" value="FAAL"/>
    <property type="match status" value="1"/>
</dbReference>
<dbReference type="Gene3D" id="3.40.50.12780">
    <property type="entry name" value="N-terminal domain of ligase-like"/>
    <property type="match status" value="1"/>
</dbReference>
<feature type="transmembrane region" description="Helical" evidence="4">
    <location>
        <begin position="711"/>
        <end position="733"/>
    </location>
</feature>
<dbReference type="Pfam" id="PF01553">
    <property type="entry name" value="Acyltransferase"/>
    <property type="match status" value="1"/>
</dbReference>
<evidence type="ECO:0000256" key="4">
    <source>
        <dbReference type="SAM" id="Phobius"/>
    </source>
</evidence>
<dbReference type="InterPro" id="IPR002123">
    <property type="entry name" value="Plipid/glycerol_acylTrfase"/>
</dbReference>
<feature type="domain" description="Carrier" evidence="5">
    <location>
        <begin position="16"/>
        <end position="95"/>
    </location>
</feature>
<protein>
    <submittedName>
        <fullName evidence="6">AMP-binding protein</fullName>
    </submittedName>
</protein>
<dbReference type="InterPro" id="IPR000873">
    <property type="entry name" value="AMP-dep_synth/lig_dom"/>
</dbReference>
<dbReference type="Pfam" id="PF00550">
    <property type="entry name" value="PP-binding"/>
    <property type="match status" value="1"/>
</dbReference>
<reference evidence="6" key="1">
    <citation type="submission" date="2020-05" db="EMBL/GenBank/DDBJ databases">
        <authorList>
            <person name="Wang L."/>
            <person name="Shao Z."/>
        </authorList>
    </citation>
    <scope>NUCLEOTIDE SEQUENCE</scope>
    <source>
        <strain evidence="6">MCCC 1A05776</strain>
    </source>
</reference>
<comment type="caution">
    <text evidence="6">The sequence shown here is derived from an EMBL/GenBank/DDBJ whole genome shotgun (WGS) entry which is preliminary data.</text>
</comment>
<dbReference type="PANTHER" id="PTHR22754">
    <property type="entry name" value="DISCO-INTERACTING PROTEIN 2 DIP2 -RELATED"/>
    <property type="match status" value="1"/>
</dbReference>
<dbReference type="Pfam" id="PF00501">
    <property type="entry name" value="AMP-binding"/>
    <property type="match status" value="1"/>
</dbReference>
<evidence type="ECO:0000256" key="1">
    <source>
        <dbReference type="ARBA" id="ARBA00006432"/>
    </source>
</evidence>
<dbReference type="InterPro" id="IPR009081">
    <property type="entry name" value="PP-bd_ACP"/>
</dbReference>
<dbReference type="Gene3D" id="3.30.300.30">
    <property type="match status" value="1"/>
</dbReference>
<name>A0AAW4YMV4_9GAMM</name>
<dbReference type="PROSITE" id="PS50075">
    <property type="entry name" value="CARRIER"/>
    <property type="match status" value="1"/>
</dbReference>
<accession>A0AAW4YMV4</accession>
<evidence type="ECO:0000313" key="6">
    <source>
        <dbReference type="EMBL" id="MCE8049843.1"/>
    </source>
</evidence>
<keyword evidence="4" id="KW-1133">Transmembrane helix</keyword>
<dbReference type="SMART" id="SM00563">
    <property type="entry name" value="PlsC"/>
    <property type="match status" value="1"/>
</dbReference>
<evidence type="ECO:0000256" key="3">
    <source>
        <dbReference type="SAM" id="MobiDB-lite"/>
    </source>
</evidence>
<evidence type="ECO:0000256" key="2">
    <source>
        <dbReference type="ARBA" id="ARBA00022598"/>
    </source>
</evidence>
<dbReference type="CDD" id="cd07989">
    <property type="entry name" value="LPLAT_AGPAT-like"/>
    <property type="match status" value="1"/>
</dbReference>
<dbReference type="GO" id="GO:0071766">
    <property type="term" value="P:Actinobacterium-type cell wall biogenesis"/>
    <property type="evidence" value="ECO:0007669"/>
    <property type="project" value="UniProtKB-ARBA"/>
</dbReference>
<organism evidence="6 7">
    <name type="scientific">Billgrantia desiderata</name>
    <dbReference type="NCBI Taxonomy" id="52021"/>
    <lineage>
        <taxon>Bacteria</taxon>
        <taxon>Pseudomonadati</taxon>
        <taxon>Pseudomonadota</taxon>
        <taxon>Gammaproteobacteria</taxon>
        <taxon>Oceanospirillales</taxon>
        <taxon>Halomonadaceae</taxon>
        <taxon>Billgrantia</taxon>
    </lineage>
</organism>
<dbReference type="InterPro" id="IPR036736">
    <property type="entry name" value="ACP-like_sf"/>
</dbReference>
<comment type="similarity">
    <text evidence="1">Belongs to the ATP-dependent AMP-binding enzyme family.</text>
</comment>
<dbReference type="Proteomes" id="UP001320178">
    <property type="component" value="Unassembled WGS sequence"/>
</dbReference>
<dbReference type="Gene3D" id="1.10.1200.10">
    <property type="entry name" value="ACP-like"/>
    <property type="match status" value="1"/>
</dbReference>
<dbReference type="GO" id="GO:0016746">
    <property type="term" value="F:acyltransferase activity"/>
    <property type="evidence" value="ECO:0007669"/>
    <property type="project" value="InterPro"/>
</dbReference>